<organism evidence="3 4">
    <name type="scientific">Porites lobata</name>
    <dbReference type="NCBI Taxonomy" id="104759"/>
    <lineage>
        <taxon>Eukaryota</taxon>
        <taxon>Metazoa</taxon>
        <taxon>Cnidaria</taxon>
        <taxon>Anthozoa</taxon>
        <taxon>Hexacorallia</taxon>
        <taxon>Scleractinia</taxon>
        <taxon>Fungiina</taxon>
        <taxon>Poritidae</taxon>
        <taxon>Porites</taxon>
    </lineage>
</organism>
<evidence type="ECO:0000256" key="2">
    <source>
        <dbReference type="SAM" id="SignalP"/>
    </source>
</evidence>
<keyword evidence="2" id="KW-0732">Signal</keyword>
<feature type="transmembrane region" description="Helical" evidence="1">
    <location>
        <begin position="88"/>
        <end position="112"/>
    </location>
</feature>
<dbReference type="SUPFAM" id="SSF82895">
    <property type="entry name" value="TSP-1 type 1 repeat"/>
    <property type="match status" value="1"/>
</dbReference>
<gene>
    <name evidence="3" type="ORF">PLOB_00012593</name>
</gene>
<protein>
    <submittedName>
        <fullName evidence="3">Uncharacterized protein</fullName>
    </submittedName>
</protein>
<evidence type="ECO:0000313" key="4">
    <source>
        <dbReference type="Proteomes" id="UP001159405"/>
    </source>
</evidence>
<feature type="signal peptide" evidence="2">
    <location>
        <begin position="1"/>
        <end position="30"/>
    </location>
</feature>
<dbReference type="Gene3D" id="2.20.100.10">
    <property type="entry name" value="Thrombospondin type-1 (TSP1) repeat"/>
    <property type="match status" value="1"/>
</dbReference>
<reference evidence="3 4" key="1">
    <citation type="submission" date="2022-05" db="EMBL/GenBank/DDBJ databases">
        <authorList>
            <consortium name="Genoscope - CEA"/>
            <person name="William W."/>
        </authorList>
    </citation>
    <scope>NUCLEOTIDE SEQUENCE [LARGE SCALE GENOMIC DNA]</scope>
</reference>
<dbReference type="InterPro" id="IPR000884">
    <property type="entry name" value="TSP1_rpt"/>
</dbReference>
<comment type="caution">
    <text evidence="3">The sequence shown here is derived from an EMBL/GenBank/DDBJ whole genome shotgun (WGS) entry which is preliminary data.</text>
</comment>
<dbReference type="PROSITE" id="PS50092">
    <property type="entry name" value="TSP1"/>
    <property type="match status" value="1"/>
</dbReference>
<feature type="chain" id="PRO_5047281399" evidence="2">
    <location>
        <begin position="31"/>
        <end position="236"/>
    </location>
</feature>
<keyword evidence="1" id="KW-1133">Transmembrane helix</keyword>
<dbReference type="Pfam" id="PF00090">
    <property type="entry name" value="TSP_1"/>
    <property type="match status" value="1"/>
</dbReference>
<dbReference type="Proteomes" id="UP001159405">
    <property type="component" value="Unassembled WGS sequence"/>
</dbReference>
<sequence>MAYISTRMPLYLKSILLSCFQAMVLSPATAEQLVSSWGPWSACSSKCKGDQKRTRQCINQAPSETCEVDLEQVRECSQPSWSAGCFSVAMTIALAVICVAILLAVVLIIILYRRNRKEKERLEHKNEDMSNIIERRYDDSVSMSSLARHVPSVGSFPEPLKEPEMIDLDNFAFDQESLNESIHEMAFTFGADEEYQPNAQNKQEDRKDGVSTGNATYAVVMKPKAKAKEDIVDVTL</sequence>
<evidence type="ECO:0000313" key="3">
    <source>
        <dbReference type="EMBL" id="CAH3104930.1"/>
    </source>
</evidence>
<keyword evidence="1" id="KW-0812">Transmembrane</keyword>
<keyword evidence="4" id="KW-1185">Reference proteome</keyword>
<evidence type="ECO:0000256" key="1">
    <source>
        <dbReference type="SAM" id="Phobius"/>
    </source>
</evidence>
<dbReference type="EMBL" id="CALNXK010000017">
    <property type="protein sequence ID" value="CAH3104930.1"/>
    <property type="molecule type" value="Genomic_DNA"/>
</dbReference>
<accession>A0ABN8NF04</accession>
<keyword evidence="1" id="KW-0472">Membrane</keyword>
<name>A0ABN8NF04_9CNID</name>
<dbReference type="SMART" id="SM00209">
    <property type="entry name" value="TSP1"/>
    <property type="match status" value="1"/>
</dbReference>
<proteinExistence type="predicted"/>
<dbReference type="InterPro" id="IPR036383">
    <property type="entry name" value="TSP1_rpt_sf"/>
</dbReference>